<proteinExistence type="predicted"/>
<gene>
    <name evidence="1" type="ORF">K0M31_009380</name>
</gene>
<evidence type="ECO:0000313" key="2">
    <source>
        <dbReference type="Proteomes" id="UP001177670"/>
    </source>
</evidence>
<dbReference type="EMBL" id="JAHYIQ010000023">
    <property type="protein sequence ID" value="KAK1122154.1"/>
    <property type="molecule type" value="Genomic_DNA"/>
</dbReference>
<reference evidence="1" key="1">
    <citation type="submission" date="2021-10" db="EMBL/GenBank/DDBJ databases">
        <title>Melipona bicolor Genome sequencing and assembly.</title>
        <authorList>
            <person name="Araujo N.S."/>
            <person name="Arias M.C."/>
        </authorList>
    </citation>
    <scope>NUCLEOTIDE SEQUENCE</scope>
    <source>
        <strain evidence="1">USP_2M_L1-L4_2017</strain>
        <tissue evidence="1">Whole body</tissue>
    </source>
</reference>
<comment type="caution">
    <text evidence="1">The sequence shown here is derived from an EMBL/GenBank/DDBJ whole genome shotgun (WGS) entry which is preliminary data.</text>
</comment>
<name>A0AA40FNR0_9HYME</name>
<sequence length="147" mass="16909">MRSVTVIEIFIFQGERGSPCGILSGKVGDGPYRRGGGRTNIGEGKYIFFFFSFEVSKDNITALTYQHRNDQGIALLEILRPLDQTVRSNHPYPLFSLLTISYQPPSRSHRAKIRIDNQQSRDSRKARCHGRSTFHFCYRTIYNISFN</sequence>
<dbReference type="AlphaFoldDB" id="A0AA40FNR0"/>
<keyword evidence="2" id="KW-1185">Reference proteome</keyword>
<organism evidence="1 2">
    <name type="scientific">Melipona bicolor</name>
    <dbReference type="NCBI Taxonomy" id="60889"/>
    <lineage>
        <taxon>Eukaryota</taxon>
        <taxon>Metazoa</taxon>
        <taxon>Ecdysozoa</taxon>
        <taxon>Arthropoda</taxon>
        <taxon>Hexapoda</taxon>
        <taxon>Insecta</taxon>
        <taxon>Pterygota</taxon>
        <taxon>Neoptera</taxon>
        <taxon>Endopterygota</taxon>
        <taxon>Hymenoptera</taxon>
        <taxon>Apocrita</taxon>
        <taxon>Aculeata</taxon>
        <taxon>Apoidea</taxon>
        <taxon>Anthophila</taxon>
        <taxon>Apidae</taxon>
        <taxon>Melipona</taxon>
    </lineage>
</organism>
<accession>A0AA40FNR0</accession>
<protein>
    <submittedName>
        <fullName evidence="1">Uncharacterized protein</fullName>
    </submittedName>
</protein>
<evidence type="ECO:0000313" key="1">
    <source>
        <dbReference type="EMBL" id="KAK1122154.1"/>
    </source>
</evidence>
<dbReference type="Proteomes" id="UP001177670">
    <property type="component" value="Unassembled WGS sequence"/>
</dbReference>